<dbReference type="InterPro" id="IPR037004">
    <property type="entry name" value="Exonuc_VII_ssu_sf"/>
</dbReference>
<evidence type="ECO:0000256" key="6">
    <source>
        <dbReference type="HAMAP-Rule" id="MF_00337"/>
    </source>
</evidence>
<accession>L0R4Z6</accession>
<comment type="catalytic activity">
    <reaction evidence="6">
        <text>Exonucleolytic cleavage in either 5'- to 3'- or 3'- to 5'-direction to yield nucleoside 5'-phosphates.</text>
        <dbReference type="EC" id="3.1.11.6"/>
    </reaction>
</comment>
<dbReference type="GO" id="GO:0006308">
    <property type="term" value="P:DNA catabolic process"/>
    <property type="evidence" value="ECO:0007669"/>
    <property type="project" value="UniProtKB-UniRule"/>
</dbReference>
<reference evidence="7" key="2">
    <citation type="submission" date="2012-12" db="EMBL/GenBank/DDBJ databases">
        <title>Region harboring genes involved in magnetosome formation of Candidatus Desulfamplus magnetosmortis.</title>
        <authorList>
            <person name="Lefevre C.T."/>
            <person name="Bazylinski D.A."/>
        </authorList>
    </citation>
    <scope>NUCLEOTIDE SEQUENCE</scope>
    <source>
        <strain evidence="7">BW-1</strain>
    </source>
</reference>
<sequence length="75" mass="8577">MAKKKTFESSLEELELIVKELESGNLPLEDAIKKFESGMKCSRFCLEKLDEIENKITILINDGNGNLQEKPFDNE</sequence>
<comment type="subcellular location">
    <subcellularLocation>
        <location evidence="6">Cytoplasm</location>
    </subcellularLocation>
</comment>
<evidence type="ECO:0000256" key="5">
    <source>
        <dbReference type="ARBA" id="ARBA00022839"/>
    </source>
</evidence>
<dbReference type="PIRSF" id="PIRSF006488">
    <property type="entry name" value="Exonuc_VII_S"/>
    <property type="match status" value="1"/>
</dbReference>
<evidence type="ECO:0000256" key="3">
    <source>
        <dbReference type="ARBA" id="ARBA00022722"/>
    </source>
</evidence>
<comment type="similarity">
    <text evidence="1 6">Belongs to the XseB family.</text>
</comment>
<evidence type="ECO:0000313" key="8">
    <source>
        <dbReference type="EMBL" id="SLM32678.1"/>
    </source>
</evidence>
<evidence type="ECO:0000256" key="2">
    <source>
        <dbReference type="ARBA" id="ARBA00022490"/>
    </source>
</evidence>
<comment type="function">
    <text evidence="6">Bidirectionally degrades single-stranded DNA into large acid-insoluble oligonucleotides, which are then degraded further into small acid-soluble oligonucleotides.</text>
</comment>
<proteinExistence type="inferred from homology"/>
<keyword evidence="4 6" id="KW-0378">Hydrolase</keyword>
<reference evidence="7" key="1">
    <citation type="submission" date="2012-10" db="EMBL/GenBank/DDBJ databases">
        <authorList>
            <person name="Lefevre C."/>
        </authorList>
    </citation>
    <scope>NUCLEOTIDE SEQUENCE</scope>
    <source>
        <strain evidence="7">BW-1</strain>
    </source>
</reference>
<dbReference type="NCBIfam" id="TIGR01280">
    <property type="entry name" value="xseB"/>
    <property type="match status" value="1"/>
</dbReference>
<comment type="subunit">
    <text evidence="6">Heterooligomer composed of large and small subunits.</text>
</comment>
<protein>
    <recommendedName>
        <fullName evidence="6">Exodeoxyribonuclease 7 small subunit</fullName>
        <ecNumber evidence="6">3.1.11.6</ecNumber>
    </recommendedName>
    <alternativeName>
        <fullName evidence="6">Exodeoxyribonuclease VII small subunit</fullName>
        <shortName evidence="6">Exonuclease VII small subunit</shortName>
    </alternativeName>
</protein>
<dbReference type="GO" id="GO:0008855">
    <property type="term" value="F:exodeoxyribonuclease VII activity"/>
    <property type="evidence" value="ECO:0007669"/>
    <property type="project" value="UniProtKB-UniRule"/>
</dbReference>
<dbReference type="GO" id="GO:0005829">
    <property type="term" value="C:cytosol"/>
    <property type="evidence" value="ECO:0007669"/>
    <property type="project" value="TreeGrafter"/>
</dbReference>
<name>L0R4Z6_9BACT</name>
<gene>
    <name evidence="6 7" type="primary">xseB</name>
    <name evidence="7" type="ORF">DEMABW1_80016</name>
    <name evidence="8" type="ORF">MTBBW1_80016</name>
</gene>
<dbReference type="AlphaFoldDB" id="L0R4Z6"/>
<evidence type="ECO:0000313" key="9">
    <source>
        <dbReference type="Proteomes" id="UP000191931"/>
    </source>
</evidence>
<keyword evidence="3 6" id="KW-0540">Nuclease</keyword>
<keyword evidence="9" id="KW-1185">Reference proteome</keyword>
<dbReference type="OrthoDB" id="5523157at2"/>
<dbReference type="EC" id="3.1.11.6" evidence="6"/>
<evidence type="ECO:0000256" key="4">
    <source>
        <dbReference type="ARBA" id="ARBA00022801"/>
    </source>
</evidence>
<dbReference type="Gene3D" id="1.10.287.1040">
    <property type="entry name" value="Exonuclease VII, small subunit"/>
    <property type="match status" value="1"/>
</dbReference>
<dbReference type="Pfam" id="PF02609">
    <property type="entry name" value="Exonuc_VII_S"/>
    <property type="match status" value="1"/>
</dbReference>
<dbReference type="InterPro" id="IPR003761">
    <property type="entry name" value="Exonuc_VII_S"/>
</dbReference>
<dbReference type="EMBL" id="HF547348">
    <property type="protein sequence ID" value="CCO06627.1"/>
    <property type="molecule type" value="Genomic_DNA"/>
</dbReference>
<dbReference type="HAMAP" id="MF_00337">
    <property type="entry name" value="Exonuc_7_S"/>
    <property type="match status" value="1"/>
</dbReference>
<dbReference type="STRING" id="1246637.MTBBW1_80016"/>
<dbReference type="EMBL" id="FWEV01000325">
    <property type="protein sequence ID" value="SLM32678.1"/>
    <property type="molecule type" value="Genomic_DNA"/>
</dbReference>
<dbReference type="PANTHER" id="PTHR34137">
    <property type="entry name" value="EXODEOXYRIBONUCLEASE 7 SMALL SUBUNIT"/>
    <property type="match status" value="1"/>
</dbReference>
<dbReference type="GO" id="GO:0009318">
    <property type="term" value="C:exodeoxyribonuclease VII complex"/>
    <property type="evidence" value="ECO:0007669"/>
    <property type="project" value="UniProtKB-UniRule"/>
</dbReference>
<organism evidence="7">
    <name type="scientific">Desulfamplus magnetovallimortis</name>
    <dbReference type="NCBI Taxonomy" id="1246637"/>
    <lineage>
        <taxon>Bacteria</taxon>
        <taxon>Pseudomonadati</taxon>
        <taxon>Thermodesulfobacteriota</taxon>
        <taxon>Desulfobacteria</taxon>
        <taxon>Desulfobacterales</taxon>
        <taxon>Desulfobacteraceae</taxon>
        <taxon>Desulfamplus</taxon>
    </lineage>
</organism>
<dbReference type="Proteomes" id="UP000191931">
    <property type="component" value="Unassembled WGS sequence"/>
</dbReference>
<reference evidence="8 9" key="3">
    <citation type="submission" date="2017-03" db="EMBL/GenBank/DDBJ databases">
        <authorList>
            <person name="Afonso C.L."/>
            <person name="Miller P.J."/>
            <person name="Scott M.A."/>
            <person name="Spackman E."/>
            <person name="Goraichik I."/>
            <person name="Dimitrov K.M."/>
            <person name="Suarez D.L."/>
            <person name="Swayne D.E."/>
        </authorList>
    </citation>
    <scope>NUCLEOTIDE SEQUENCE [LARGE SCALE GENOMIC DNA]</scope>
    <source>
        <strain evidence="8">PRJEB14757</strain>
    </source>
</reference>
<keyword evidence="2 6" id="KW-0963">Cytoplasm</keyword>
<evidence type="ECO:0000313" key="7">
    <source>
        <dbReference type="EMBL" id="CCO06627.1"/>
    </source>
</evidence>
<evidence type="ECO:0000256" key="1">
    <source>
        <dbReference type="ARBA" id="ARBA00009998"/>
    </source>
</evidence>
<keyword evidence="5 6" id="KW-0269">Exonuclease</keyword>
<dbReference type="RefSeq" id="WP_080798086.1">
    <property type="nucleotide sequence ID" value="NZ_LT828540.1"/>
</dbReference>
<dbReference type="SUPFAM" id="SSF116842">
    <property type="entry name" value="XseB-like"/>
    <property type="match status" value="1"/>
</dbReference>
<dbReference type="PANTHER" id="PTHR34137:SF1">
    <property type="entry name" value="EXODEOXYRIBONUCLEASE 7 SMALL SUBUNIT"/>
    <property type="match status" value="1"/>
</dbReference>